<accession>A0ABP9D9E3</accession>
<dbReference type="PANTHER" id="PTHR44196:SF1">
    <property type="entry name" value="DEHYDROGENASE_REDUCTASE SDR FAMILY MEMBER 7B"/>
    <property type="match status" value="1"/>
</dbReference>
<dbReference type="SUPFAM" id="SSF51735">
    <property type="entry name" value="NAD(P)-binding Rossmann-fold domains"/>
    <property type="match status" value="1"/>
</dbReference>
<dbReference type="InterPro" id="IPR020904">
    <property type="entry name" value="Sc_DH/Rdtase_CS"/>
</dbReference>
<dbReference type="SMART" id="SM00822">
    <property type="entry name" value="PKS_KR"/>
    <property type="match status" value="1"/>
</dbReference>
<dbReference type="PROSITE" id="PS00061">
    <property type="entry name" value="ADH_SHORT"/>
    <property type="match status" value="1"/>
</dbReference>
<dbReference type="RefSeq" id="WP_345370511.1">
    <property type="nucleotide sequence ID" value="NZ_BAABJX010000022.1"/>
</dbReference>
<feature type="domain" description="Ketoreductase" evidence="4">
    <location>
        <begin position="10"/>
        <end position="190"/>
    </location>
</feature>
<name>A0ABP9D9E3_9BACT</name>
<organism evidence="5 6">
    <name type="scientific">Algivirga pacifica</name>
    <dbReference type="NCBI Taxonomy" id="1162670"/>
    <lineage>
        <taxon>Bacteria</taxon>
        <taxon>Pseudomonadati</taxon>
        <taxon>Bacteroidota</taxon>
        <taxon>Cytophagia</taxon>
        <taxon>Cytophagales</taxon>
        <taxon>Flammeovirgaceae</taxon>
        <taxon>Algivirga</taxon>
    </lineage>
</organism>
<dbReference type="NCBIfam" id="NF004825">
    <property type="entry name" value="PRK06181.1"/>
    <property type="match status" value="1"/>
</dbReference>
<keyword evidence="6" id="KW-1185">Reference proteome</keyword>
<evidence type="ECO:0000313" key="5">
    <source>
        <dbReference type="EMBL" id="GAA4830382.1"/>
    </source>
</evidence>
<dbReference type="PRINTS" id="PR00081">
    <property type="entry name" value="GDHRDH"/>
</dbReference>
<dbReference type="Pfam" id="PF00106">
    <property type="entry name" value="adh_short"/>
    <property type="match status" value="1"/>
</dbReference>
<evidence type="ECO:0000256" key="1">
    <source>
        <dbReference type="ARBA" id="ARBA00006484"/>
    </source>
</evidence>
<protein>
    <submittedName>
        <fullName evidence="5">SDR family NAD(P)-dependent oxidoreductase</fullName>
    </submittedName>
</protein>
<comment type="caution">
    <text evidence="5">The sequence shown here is derived from an EMBL/GenBank/DDBJ whole genome shotgun (WGS) entry which is preliminary data.</text>
</comment>
<dbReference type="Gene3D" id="3.40.50.720">
    <property type="entry name" value="NAD(P)-binding Rossmann-like Domain"/>
    <property type="match status" value="1"/>
</dbReference>
<dbReference type="InterPro" id="IPR002347">
    <property type="entry name" value="SDR_fam"/>
</dbReference>
<dbReference type="PRINTS" id="PR00080">
    <property type="entry name" value="SDRFAMILY"/>
</dbReference>
<proteinExistence type="inferred from homology"/>
<sequence length="265" mass="29305">MKLLNKFEDKVVWITGASSGIGQALCILLAEKKVKGLIISSRSREKLLYLKQSLPLAPNDCYISPLDLNQASFSTEVREVINHFGNIDILIHCGGISQRSSFLETTAETFNKIIQTNFTGTVNLTREVLPHLLKQKSNSAIIVLSSVQGKIGIPNRTAYSASKHAIQGFFESLRTELHKDGLRIMIVSPGYVQTELSKNALTGNGTPNNQVENKASISAKQCALAIIKGFEQNKREVFPAGIKECTALWLRKFFPSLLFKATRLK</sequence>
<evidence type="ECO:0000256" key="2">
    <source>
        <dbReference type="ARBA" id="ARBA00023002"/>
    </source>
</evidence>
<dbReference type="InterPro" id="IPR036291">
    <property type="entry name" value="NAD(P)-bd_dom_sf"/>
</dbReference>
<comment type="similarity">
    <text evidence="1 3">Belongs to the short-chain dehydrogenases/reductases (SDR) family.</text>
</comment>
<evidence type="ECO:0000313" key="6">
    <source>
        <dbReference type="Proteomes" id="UP001500298"/>
    </source>
</evidence>
<gene>
    <name evidence="5" type="ORF">GCM10023331_14540</name>
</gene>
<evidence type="ECO:0000256" key="3">
    <source>
        <dbReference type="RuleBase" id="RU000363"/>
    </source>
</evidence>
<dbReference type="InterPro" id="IPR057326">
    <property type="entry name" value="KR_dom"/>
</dbReference>
<keyword evidence="2" id="KW-0560">Oxidoreductase</keyword>
<evidence type="ECO:0000259" key="4">
    <source>
        <dbReference type="SMART" id="SM00822"/>
    </source>
</evidence>
<dbReference type="PANTHER" id="PTHR44196">
    <property type="entry name" value="DEHYDROGENASE/REDUCTASE SDR FAMILY MEMBER 7B"/>
    <property type="match status" value="1"/>
</dbReference>
<reference evidence="6" key="1">
    <citation type="journal article" date="2019" name="Int. J. Syst. Evol. Microbiol.">
        <title>The Global Catalogue of Microorganisms (GCM) 10K type strain sequencing project: providing services to taxonomists for standard genome sequencing and annotation.</title>
        <authorList>
            <consortium name="The Broad Institute Genomics Platform"/>
            <consortium name="The Broad Institute Genome Sequencing Center for Infectious Disease"/>
            <person name="Wu L."/>
            <person name="Ma J."/>
        </authorList>
    </citation>
    <scope>NUCLEOTIDE SEQUENCE [LARGE SCALE GENOMIC DNA]</scope>
    <source>
        <strain evidence="6">JCM 18326</strain>
    </source>
</reference>
<dbReference type="Proteomes" id="UP001500298">
    <property type="component" value="Unassembled WGS sequence"/>
</dbReference>
<dbReference type="EMBL" id="BAABJX010000022">
    <property type="protein sequence ID" value="GAA4830382.1"/>
    <property type="molecule type" value="Genomic_DNA"/>
</dbReference>